<proteinExistence type="inferred from homology"/>
<dbReference type="EMBL" id="JACGCM010000304">
    <property type="protein sequence ID" value="KAF6174104.1"/>
    <property type="molecule type" value="Genomic_DNA"/>
</dbReference>
<comment type="similarity">
    <text evidence="1">Belongs to the 'GDSL' lipolytic enzyme family.</text>
</comment>
<dbReference type="PANTHER" id="PTHR45642:SF30">
    <property type="entry name" value="SGNH HYDROLASE-TYPE ESTERASE DOMAIN-CONTAINING PROTEIN"/>
    <property type="match status" value="1"/>
</dbReference>
<organism evidence="3 4">
    <name type="scientific">Kingdonia uniflora</name>
    <dbReference type="NCBI Taxonomy" id="39325"/>
    <lineage>
        <taxon>Eukaryota</taxon>
        <taxon>Viridiplantae</taxon>
        <taxon>Streptophyta</taxon>
        <taxon>Embryophyta</taxon>
        <taxon>Tracheophyta</taxon>
        <taxon>Spermatophyta</taxon>
        <taxon>Magnoliopsida</taxon>
        <taxon>Ranunculales</taxon>
        <taxon>Circaeasteraceae</taxon>
        <taxon>Kingdonia</taxon>
    </lineage>
</organism>
<evidence type="ECO:0000256" key="2">
    <source>
        <dbReference type="SAM" id="SignalP"/>
    </source>
</evidence>
<evidence type="ECO:0000313" key="4">
    <source>
        <dbReference type="Proteomes" id="UP000541444"/>
    </source>
</evidence>
<comment type="caution">
    <text evidence="3">The sequence shown here is derived from an EMBL/GenBank/DDBJ whole genome shotgun (WGS) entry which is preliminary data.</text>
</comment>
<dbReference type="InterPro" id="IPR036514">
    <property type="entry name" value="SGNH_hydro_sf"/>
</dbReference>
<sequence length="402" mass="44671">MVSLFFIFVLVFSLVSLTCNATHVSKYPAIFVFGDSTVDPGNNNYISTILRANHKPYGRDFPTHVPTGRFTNGRLVTDFFASSLGIKELVPPYLDPTLSNEDLRTGVSFASAGSGLDDLTTVVTGVIPVSKQPKLFKEYKEKLIKIVGETEANCIIKEAMVIISAGTNDIVFSYYDSFVRRIEFSIDGYQDFLLQKLHDRIKELYDLGCRTFALPGLSPIGCLPIQMTANFENPSARTCLEEQNAHARSYNSKLEKLLPEIQVSLSGSKFIYASLYDPIIDVINNPQKYDFLVTNRGCCGSGFLDKFICDVTTLPRYPAMFVFGDSTVDPGNNDFLPTMIKSNFFPYGQNFSDHIPTGRFTNGRLIMDFLASLLGIKELVPPYIPNVVQAIKPSSLVSMLPL</sequence>
<feature type="chain" id="PRO_5029785453" evidence="2">
    <location>
        <begin position="22"/>
        <end position="402"/>
    </location>
</feature>
<reference evidence="3 4" key="1">
    <citation type="journal article" date="2020" name="IScience">
        <title>Genome Sequencing of the Endangered Kingdonia uniflora (Circaeasteraceae, Ranunculales) Reveals Potential Mechanisms of Evolutionary Specialization.</title>
        <authorList>
            <person name="Sun Y."/>
            <person name="Deng T."/>
            <person name="Zhang A."/>
            <person name="Moore M.J."/>
            <person name="Landis J.B."/>
            <person name="Lin N."/>
            <person name="Zhang H."/>
            <person name="Zhang X."/>
            <person name="Huang J."/>
            <person name="Zhang X."/>
            <person name="Sun H."/>
            <person name="Wang H."/>
        </authorList>
    </citation>
    <scope>NUCLEOTIDE SEQUENCE [LARGE SCALE GENOMIC DNA]</scope>
    <source>
        <strain evidence="3">TB1705</strain>
        <tissue evidence="3">Leaf</tissue>
    </source>
</reference>
<dbReference type="InterPro" id="IPR035669">
    <property type="entry name" value="SGNH_plant_lipase-like"/>
</dbReference>
<dbReference type="AlphaFoldDB" id="A0A7J7P4P4"/>
<dbReference type="Proteomes" id="UP000541444">
    <property type="component" value="Unassembled WGS sequence"/>
</dbReference>
<dbReference type="FunFam" id="3.40.50.1110:FF:000003">
    <property type="entry name" value="GDSL esterase/lipase APG"/>
    <property type="match status" value="1"/>
</dbReference>
<feature type="signal peptide" evidence="2">
    <location>
        <begin position="1"/>
        <end position="21"/>
    </location>
</feature>
<dbReference type="GO" id="GO:0016788">
    <property type="term" value="F:hydrolase activity, acting on ester bonds"/>
    <property type="evidence" value="ECO:0007669"/>
    <property type="project" value="InterPro"/>
</dbReference>
<protein>
    <submittedName>
        <fullName evidence="3">Uncharacterized protein</fullName>
    </submittedName>
</protein>
<dbReference type="InterPro" id="IPR001087">
    <property type="entry name" value="GDSL"/>
</dbReference>
<keyword evidence="2" id="KW-0732">Signal</keyword>
<evidence type="ECO:0000256" key="1">
    <source>
        <dbReference type="ARBA" id="ARBA00008668"/>
    </source>
</evidence>
<dbReference type="Gene3D" id="3.40.50.1110">
    <property type="entry name" value="SGNH hydrolase"/>
    <property type="match status" value="2"/>
</dbReference>
<dbReference type="InterPro" id="IPR050592">
    <property type="entry name" value="GDSL_lipolytic_enzyme"/>
</dbReference>
<name>A0A7J7P4P4_9MAGN</name>
<keyword evidence="4" id="KW-1185">Reference proteome</keyword>
<accession>A0A7J7P4P4</accession>
<dbReference type="CDD" id="cd01837">
    <property type="entry name" value="SGNH_plant_lipase_like"/>
    <property type="match status" value="1"/>
</dbReference>
<gene>
    <name evidence="3" type="ORF">GIB67_020286</name>
</gene>
<dbReference type="PANTHER" id="PTHR45642">
    <property type="entry name" value="GDSL ESTERASE/LIPASE EXL3"/>
    <property type="match status" value="1"/>
</dbReference>
<evidence type="ECO:0000313" key="3">
    <source>
        <dbReference type="EMBL" id="KAF6174104.1"/>
    </source>
</evidence>
<dbReference type="Pfam" id="PF00657">
    <property type="entry name" value="Lipase_GDSL"/>
    <property type="match status" value="1"/>
</dbReference>
<dbReference type="OrthoDB" id="1600564at2759"/>